<organism evidence="2 3">
    <name type="scientific">Edhazardia aedis (strain USNM 41457)</name>
    <name type="common">Microsporidian parasite</name>
    <dbReference type="NCBI Taxonomy" id="1003232"/>
    <lineage>
        <taxon>Eukaryota</taxon>
        <taxon>Fungi</taxon>
        <taxon>Fungi incertae sedis</taxon>
        <taxon>Microsporidia</taxon>
        <taxon>Edhazardia</taxon>
    </lineage>
</organism>
<dbReference type="EMBL" id="AFBI03000033">
    <property type="protein sequence ID" value="EJW03654.1"/>
    <property type="molecule type" value="Genomic_DNA"/>
</dbReference>
<keyword evidence="3" id="KW-1185">Reference proteome</keyword>
<reference evidence="2 3" key="1">
    <citation type="submission" date="2011-08" db="EMBL/GenBank/DDBJ databases">
        <authorList>
            <person name="Liu Z.J."/>
            <person name="Shi F.L."/>
            <person name="Lu J.Q."/>
            <person name="Li M."/>
            <person name="Wang Z.L."/>
        </authorList>
    </citation>
    <scope>NUCLEOTIDE SEQUENCE [LARGE SCALE GENOMIC DNA]</scope>
    <source>
        <strain evidence="2 3">USNM 41457</strain>
    </source>
</reference>
<sequence>MYVRVYSTYSSRLSTQTHLYFNLLFIFLSMSLKELFCSFALIFQTKRAALASKIKIYKRYHCKKNPFLLQKKRNLYVKNSKTKVFYGRIPATTLSFILRKHFFPFSNLFTQ</sequence>
<keyword evidence="1" id="KW-1133">Transmembrane helix</keyword>
<evidence type="ECO:0000313" key="3">
    <source>
        <dbReference type="Proteomes" id="UP000003163"/>
    </source>
</evidence>
<evidence type="ECO:0000313" key="2">
    <source>
        <dbReference type="EMBL" id="EJW03654.1"/>
    </source>
</evidence>
<dbReference type="Proteomes" id="UP000003163">
    <property type="component" value="Unassembled WGS sequence"/>
</dbReference>
<dbReference type="AlphaFoldDB" id="J9D823"/>
<gene>
    <name evidence="2" type="ORF">EDEG_02025</name>
</gene>
<protein>
    <submittedName>
        <fullName evidence="2">Uncharacterized protein</fullName>
    </submittedName>
</protein>
<comment type="caution">
    <text evidence="2">The sequence shown here is derived from an EMBL/GenBank/DDBJ whole genome shotgun (WGS) entry which is preliminary data.</text>
</comment>
<reference evidence="3" key="2">
    <citation type="submission" date="2015-07" db="EMBL/GenBank/DDBJ databases">
        <title>Contrasting host-pathogen interactions and genome evolution in two generalist and specialist microsporidian pathogens of mosquitoes.</title>
        <authorList>
            <consortium name="The Broad Institute Genomics Platform"/>
            <consortium name="The Broad Institute Genome Sequencing Center for Infectious Disease"/>
            <person name="Cuomo C.A."/>
            <person name="Sanscrainte N.D."/>
            <person name="Goldberg J.M."/>
            <person name="Heiman D."/>
            <person name="Young S."/>
            <person name="Zeng Q."/>
            <person name="Becnel J.J."/>
            <person name="Birren B.W."/>
        </authorList>
    </citation>
    <scope>NUCLEOTIDE SEQUENCE [LARGE SCALE GENOMIC DNA]</scope>
    <source>
        <strain evidence="3">USNM 41457</strain>
    </source>
</reference>
<proteinExistence type="predicted"/>
<accession>J9D823</accession>
<keyword evidence="1" id="KW-0472">Membrane</keyword>
<dbReference type="HOGENOM" id="CLU_2158321_0_0_1"/>
<feature type="transmembrane region" description="Helical" evidence="1">
    <location>
        <begin position="20"/>
        <end position="43"/>
    </location>
</feature>
<dbReference type="VEuPathDB" id="MicrosporidiaDB:EDEG_02025"/>
<name>J9D823_EDHAE</name>
<evidence type="ECO:0000256" key="1">
    <source>
        <dbReference type="SAM" id="Phobius"/>
    </source>
</evidence>
<keyword evidence="1" id="KW-0812">Transmembrane</keyword>
<dbReference type="InParanoid" id="J9D823"/>